<dbReference type="AlphaFoldDB" id="A0A0E9UDQ3"/>
<name>A0A0E9UDQ3_ANGAN</name>
<reference evidence="1" key="1">
    <citation type="submission" date="2014-11" db="EMBL/GenBank/DDBJ databases">
        <authorList>
            <person name="Amaro Gonzalez C."/>
        </authorList>
    </citation>
    <scope>NUCLEOTIDE SEQUENCE</scope>
</reference>
<evidence type="ECO:0000313" key="1">
    <source>
        <dbReference type="EMBL" id="JAH63093.1"/>
    </source>
</evidence>
<protein>
    <submittedName>
        <fullName evidence="1">Uncharacterized protein</fullName>
    </submittedName>
</protein>
<sequence>MGSEHGKNMCWSWCVRPDSNALSEMHYIMTLCSHPE</sequence>
<organism evidence="1">
    <name type="scientific">Anguilla anguilla</name>
    <name type="common">European freshwater eel</name>
    <name type="synonym">Muraena anguilla</name>
    <dbReference type="NCBI Taxonomy" id="7936"/>
    <lineage>
        <taxon>Eukaryota</taxon>
        <taxon>Metazoa</taxon>
        <taxon>Chordata</taxon>
        <taxon>Craniata</taxon>
        <taxon>Vertebrata</taxon>
        <taxon>Euteleostomi</taxon>
        <taxon>Actinopterygii</taxon>
        <taxon>Neopterygii</taxon>
        <taxon>Teleostei</taxon>
        <taxon>Anguilliformes</taxon>
        <taxon>Anguillidae</taxon>
        <taxon>Anguilla</taxon>
    </lineage>
</organism>
<dbReference type="EMBL" id="GBXM01045484">
    <property type="protein sequence ID" value="JAH63093.1"/>
    <property type="molecule type" value="Transcribed_RNA"/>
</dbReference>
<proteinExistence type="predicted"/>
<accession>A0A0E9UDQ3</accession>
<reference evidence="1" key="2">
    <citation type="journal article" date="2015" name="Fish Shellfish Immunol.">
        <title>Early steps in the European eel (Anguilla anguilla)-Vibrio vulnificus interaction in the gills: Role of the RtxA13 toxin.</title>
        <authorList>
            <person name="Callol A."/>
            <person name="Pajuelo D."/>
            <person name="Ebbesson L."/>
            <person name="Teles M."/>
            <person name="MacKenzie S."/>
            <person name="Amaro C."/>
        </authorList>
    </citation>
    <scope>NUCLEOTIDE SEQUENCE</scope>
</reference>